<dbReference type="AlphaFoldDB" id="A0A2G9Q7T5"/>
<reference evidence="2" key="1">
    <citation type="journal article" date="2017" name="Nat. Commun.">
        <title>The North American bullfrog draft genome provides insight into hormonal regulation of long noncoding RNA.</title>
        <authorList>
            <person name="Hammond S.A."/>
            <person name="Warren R.L."/>
            <person name="Vandervalk B.P."/>
            <person name="Kucuk E."/>
            <person name="Khan H."/>
            <person name="Gibb E.A."/>
            <person name="Pandoh P."/>
            <person name="Kirk H."/>
            <person name="Zhao Y."/>
            <person name="Jones M."/>
            <person name="Mungall A.J."/>
            <person name="Coope R."/>
            <person name="Pleasance S."/>
            <person name="Moore R.A."/>
            <person name="Holt R.A."/>
            <person name="Round J.M."/>
            <person name="Ohora S."/>
            <person name="Walle B.V."/>
            <person name="Veldhoen N."/>
            <person name="Helbing C.C."/>
            <person name="Birol I."/>
        </authorList>
    </citation>
    <scope>NUCLEOTIDE SEQUENCE [LARGE SCALE GENOMIC DNA]</scope>
</reference>
<organism evidence="1 2">
    <name type="scientific">Aquarana catesbeiana</name>
    <name type="common">American bullfrog</name>
    <name type="synonym">Rana catesbeiana</name>
    <dbReference type="NCBI Taxonomy" id="8400"/>
    <lineage>
        <taxon>Eukaryota</taxon>
        <taxon>Metazoa</taxon>
        <taxon>Chordata</taxon>
        <taxon>Craniata</taxon>
        <taxon>Vertebrata</taxon>
        <taxon>Euteleostomi</taxon>
        <taxon>Amphibia</taxon>
        <taxon>Batrachia</taxon>
        <taxon>Anura</taxon>
        <taxon>Neobatrachia</taxon>
        <taxon>Ranoidea</taxon>
        <taxon>Ranidae</taxon>
        <taxon>Aquarana</taxon>
    </lineage>
</organism>
<evidence type="ECO:0000313" key="2">
    <source>
        <dbReference type="Proteomes" id="UP000228934"/>
    </source>
</evidence>
<accession>A0A2G9Q7T5</accession>
<protein>
    <submittedName>
        <fullName evidence="1">Uncharacterized protein</fullName>
    </submittedName>
</protein>
<dbReference type="EMBL" id="KZ061239">
    <property type="protein sequence ID" value="PIO11221.1"/>
    <property type="molecule type" value="Genomic_DNA"/>
</dbReference>
<evidence type="ECO:0000313" key="1">
    <source>
        <dbReference type="EMBL" id="PIO11221.1"/>
    </source>
</evidence>
<keyword evidence="2" id="KW-1185">Reference proteome</keyword>
<proteinExistence type="predicted"/>
<gene>
    <name evidence="1" type="ORF">AB205_0177030</name>
</gene>
<name>A0A2G9Q7T5_AQUCT</name>
<dbReference type="Proteomes" id="UP000228934">
    <property type="component" value="Unassembled WGS sequence"/>
</dbReference>
<sequence length="57" mass="6436">MSSSPLVYFAIPRFWMQQEQTTSTGGETYLFLALSAMQTDATATSKMSAVWKFFKTD</sequence>